<reference evidence="2" key="1">
    <citation type="journal article" date="2010" name="Nat. Biotechnol.">
        <title>Draft genome sequence of the oilseed species Ricinus communis.</title>
        <authorList>
            <person name="Chan A.P."/>
            <person name="Crabtree J."/>
            <person name="Zhao Q."/>
            <person name="Lorenzi H."/>
            <person name="Orvis J."/>
            <person name="Puiu D."/>
            <person name="Melake-Berhan A."/>
            <person name="Jones K.M."/>
            <person name="Redman J."/>
            <person name="Chen G."/>
            <person name="Cahoon E.B."/>
            <person name="Gedil M."/>
            <person name="Stanke M."/>
            <person name="Haas B.J."/>
            <person name="Wortman J.R."/>
            <person name="Fraser-Liggett C.M."/>
            <person name="Ravel J."/>
            <person name="Rabinowicz P.D."/>
        </authorList>
    </citation>
    <scope>NUCLEOTIDE SEQUENCE [LARGE SCALE GENOMIC DNA]</scope>
    <source>
        <strain evidence="2">cv. Hale</strain>
    </source>
</reference>
<gene>
    <name evidence="1" type="ORF">RCOM_1635950</name>
</gene>
<keyword evidence="2" id="KW-1185">Reference proteome</keyword>
<dbReference type="EMBL" id="EQ973816">
    <property type="protein sequence ID" value="EEF45105.1"/>
    <property type="molecule type" value="Genomic_DNA"/>
</dbReference>
<organism evidence="1 2">
    <name type="scientific">Ricinus communis</name>
    <name type="common">Castor bean</name>
    <dbReference type="NCBI Taxonomy" id="3988"/>
    <lineage>
        <taxon>Eukaryota</taxon>
        <taxon>Viridiplantae</taxon>
        <taxon>Streptophyta</taxon>
        <taxon>Embryophyta</taxon>
        <taxon>Tracheophyta</taxon>
        <taxon>Spermatophyta</taxon>
        <taxon>Magnoliopsida</taxon>
        <taxon>eudicotyledons</taxon>
        <taxon>Gunneridae</taxon>
        <taxon>Pentapetalae</taxon>
        <taxon>rosids</taxon>
        <taxon>fabids</taxon>
        <taxon>Malpighiales</taxon>
        <taxon>Euphorbiaceae</taxon>
        <taxon>Acalyphoideae</taxon>
        <taxon>Acalypheae</taxon>
        <taxon>Ricinus</taxon>
    </lineage>
</organism>
<name>B9RU93_RICCO</name>
<accession>B9RU93</accession>
<proteinExistence type="predicted"/>
<protein>
    <recommendedName>
        <fullName evidence="3">Reverse transcriptase zinc-binding domain-containing protein</fullName>
    </recommendedName>
</protein>
<evidence type="ECO:0008006" key="3">
    <source>
        <dbReference type="Google" id="ProtNLM"/>
    </source>
</evidence>
<dbReference type="AlphaFoldDB" id="B9RU93"/>
<evidence type="ECO:0000313" key="2">
    <source>
        <dbReference type="Proteomes" id="UP000008311"/>
    </source>
</evidence>
<dbReference type="Proteomes" id="UP000008311">
    <property type="component" value="Unassembled WGS sequence"/>
</dbReference>
<sequence>MLAKQSWRLLHDDSSLLARVLKARYFPRASLLQATIGYNPSYSWRSIVASKEIIAQGYQVAK</sequence>
<dbReference type="InParanoid" id="B9RU93"/>
<evidence type="ECO:0000313" key="1">
    <source>
        <dbReference type="EMBL" id="EEF45105.1"/>
    </source>
</evidence>
<dbReference type="eggNOG" id="KOG1075">
    <property type="taxonomic scope" value="Eukaryota"/>
</dbReference>